<evidence type="ECO:0000256" key="4">
    <source>
        <dbReference type="ARBA" id="ARBA00022821"/>
    </source>
</evidence>
<organism evidence="8 9">
    <name type="scientific">Brassica napus</name>
    <name type="common">Rape</name>
    <dbReference type="NCBI Taxonomy" id="3708"/>
    <lineage>
        <taxon>Eukaryota</taxon>
        <taxon>Viridiplantae</taxon>
        <taxon>Streptophyta</taxon>
        <taxon>Embryophyta</taxon>
        <taxon>Tracheophyta</taxon>
        <taxon>Spermatophyta</taxon>
        <taxon>Magnoliopsida</taxon>
        <taxon>eudicotyledons</taxon>
        <taxon>Gunneridae</taxon>
        <taxon>Pentapetalae</taxon>
        <taxon>rosids</taxon>
        <taxon>malvids</taxon>
        <taxon>Brassicales</taxon>
        <taxon>Brassicaceae</taxon>
        <taxon>Brassiceae</taxon>
        <taxon>Brassica</taxon>
    </lineage>
</organism>
<evidence type="ECO:0000256" key="5">
    <source>
        <dbReference type="ARBA" id="ARBA00023157"/>
    </source>
</evidence>
<accession>A0A078GRL6</accession>
<dbReference type="Proteomes" id="UP000028999">
    <property type="component" value="Unassembled WGS sequence"/>
</dbReference>
<keyword evidence="3" id="KW-0295">Fungicide</keyword>
<feature type="domain" description="Defensin-like" evidence="7">
    <location>
        <begin position="32"/>
        <end position="69"/>
    </location>
</feature>
<feature type="chain" id="PRO_5044539504" evidence="6">
    <location>
        <begin position="28"/>
        <end position="87"/>
    </location>
</feature>
<reference evidence="8 9" key="1">
    <citation type="journal article" date="2014" name="Science">
        <title>Plant genetics. Early allopolyploid evolution in the post-Neolithic Brassica napus oilseed genome.</title>
        <authorList>
            <person name="Chalhoub B."/>
            <person name="Denoeud F."/>
            <person name="Liu S."/>
            <person name="Parkin I.A."/>
            <person name="Tang H."/>
            <person name="Wang X."/>
            <person name="Chiquet J."/>
            <person name="Belcram H."/>
            <person name="Tong C."/>
            <person name="Samans B."/>
            <person name="Correa M."/>
            <person name="Da Silva C."/>
            <person name="Just J."/>
            <person name="Falentin C."/>
            <person name="Koh C.S."/>
            <person name="Le Clainche I."/>
            <person name="Bernard M."/>
            <person name="Bento P."/>
            <person name="Noel B."/>
            <person name="Labadie K."/>
            <person name="Alberti A."/>
            <person name="Charles M."/>
            <person name="Arnaud D."/>
            <person name="Guo H."/>
            <person name="Daviaud C."/>
            <person name="Alamery S."/>
            <person name="Jabbari K."/>
            <person name="Zhao M."/>
            <person name="Edger P.P."/>
            <person name="Chelaifa H."/>
            <person name="Tack D."/>
            <person name="Lassalle G."/>
            <person name="Mestiri I."/>
            <person name="Schnel N."/>
            <person name="Le Paslier M.C."/>
            <person name="Fan G."/>
            <person name="Renault V."/>
            <person name="Bayer P.E."/>
            <person name="Golicz A.A."/>
            <person name="Manoli S."/>
            <person name="Lee T.H."/>
            <person name="Thi V.H."/>
            <person name="Chalabi S."/>
            <person name="Hu Q."/>
            <person name="Fan C."/>
            <person name="Tollenaere R."/>
            <person name="Lu Y."/>
            <person name="Battail C."/>
            <person name="Shen J."/>
            <person name="Sidebottom C.H."/>
            <person name="Wang X."/>
            <person name="Canaguier A."/>
            <person name="Chauveau A."/>
            <person name="Berard A."/>
            <person name="Deniot G."/>
            <person name="Guan M."/>
            <person name="Liu Z."/>
            <person name="Sun F."/>
            <person name="Lim Y.P."/>
            <person name="Lyons E."/>
            <person name="Town C.D."/>
            <person name="Bancroft I."/>
            <person name="Wang X."/>
            <person name="Meng J."/>
            <person name="Ma J."/>
            <person name="Pires J.C."/>
            <person name="King G.J."/>
            <person name="Brunel D."/>
            <person name="Delourme R."/>
            <person name="Renard M."/>
            <person name="Aury J.M."/>
            <person name="Adams K.L."/>
            <person name="Batley J."/>
            <person name="Snowdon R.J."/>
            <person name="Tost J."/>
            <person name="Edwards D."/>
            <person name="Zhou Y."/>
            <person name="Hua W."/>
            <person name="Sharpe A.G."/>
            <person name="Paterson A.H."/>
            <person name="Guan C."/>
            <person name="Wincker P."/>
        </authorList>
    </citation>
    <scope>NUCLEOTIDE SEQUENCE [LARGE SCALE GENOMIC DNA]</scope>
    <source>
        <strain evidence="9">cv. Darmor-bzh</strain>
    </source>
</reference>
<dbReference type="EMBL" id="LK032211">
    <property type="protein sequence ID" value="CDY27859.1"/>
    <property type="molecule type" value="Genomic_DNA"/>
</dbReference>
<dbReference type="InterPro" id="IPR056373">
    <property type="entry name" value="Defensin-like_dom"/>
</dbReference>
<sequence>MAIKNSFSLLLSSLMVFALICIPTISGEIKFCGMKCYSTPECNATCIHEGYEKGICLQNDFGSLECCCQGNLRSNAGSPISSVDLTK</sequence>
<dbReference type="GO" id="GO:0031640">
    <property type="term" value="P:killing of cells of another organism"/>
    <property type="evidence" value="ECO:0007669"/>
    <property type="project" value="UniProtKB-KW"/>
</dbReference>
<dbReference type="AlphaFoldDB" id="A0A078GRL6"/>
<keyword evidence="9" id="KW-1185">Reference proteome</keyword>
<dbReference type="PaxDb" id="3708-A0A078GRL6"/>
<name>A0A078GRL6_BRANA</name>
<keyword evidence="2" id="KW-0929">Antimicrobial</keyword>
<evidence type="ECO:0000313" key="8">
    <source>
        <dbReference type="EMBL" id="CDY27859.1"/>
    </source>
</evidence>
<proteinExistence type="inferred from homology"/>
<keyword evidence="6" id="KW-0732">Signal</keyword>
<dbReference type="Gramene" id="CDY27859">
    <property type="protein sequence ID" value="CDY27859"/>
    <property type="gene ID" value="GSBRNA2T00038704001"/>
</dbReference>
<evidence type="ECO:0000259" key="7">
    <source>
        <dbReference type="Pfam" id="PF24552"/>
    </source>
</evidence>
<gene>
    <name evidence="8" type="primary">BnaA07g04490D</name>
    <name evidence="8" type="ORF">GSBRNA2T00038704001</name>
</gene>
<dbReference type="GO" id="GO:0050832">
    <property type="term" value="P:defense response to fungus"/>
    <property type="evidence" value="ECO:0007669"/>
    <property type="project" value="UniProtKB-KW"/>
</dbReference>
<evidence type="ECO:0000256" key="6">
    <source>
        <dbReference type="SAM" id="SignalP"/>
    </source>
</evidence>
<evidence type="ECO:0000256" key="1">
    <source>
        <dbReference type="ARBA" id="ARBA00006722"/>
    </source>
</evidence>
<evidence type="ECO:0000313" key="9">
    <source>
        <dbReference type="Proteomes" id="UP000028999"/>
    </source>
</evidence>
<comment type="similarity">
    <text evidence="1">Belongs to the DEFL family.</text>
</comment>
<dbReference type="Pfam" id="PF24552">
    <property type="entry name" value="Defensin"/>
    <property type="match status" value="1"/>
</dbReference>
<protein>
    <submittedName>
        <fullName evidence="8">BnaA07g04490D protein</fullName>
    </submittedName>
</protein>
<evidence type="ECO:0000256" key="2">
    <source>
        <dbReference type="ARBA" id="ARBA00022529"/>
    </source>
</evidence>
<keyword evidence="5" id="KW-1015">Disulfide bond</keyword>
<evidence type="ECO:0000256" key="3">
    <source>
        <dbReference type="ARBA" id="ARBA00022577"/>
    </source>
</evidence>
<keyword evidence="4" id="KW-0611">Plant defense</keyword>
<feature type="signal peptide" evidence="6">
    <location>
        <begin position="1"/>
        <end position="27"/>
    </location>
</feature>